<sequence length="143" mass="15872">MSLSAKEKKVVKEFWAKVSPKAAAIGNETLSRMIVVYPQTKTYFSHWPDLAPGSAHVRAHGKKVMSGIGLAVANIDDLLGGLLTLSERHAFQLRVDPANFKILFHNFLVVLANRFPNEFTPDVHVAIDKFLSNVALALSDKYR</sequence>
<evidence type="ECO:0000256" key="1">
    <source>
        <dbReference type="ARBA" id="ARBA00008705"/>
    </source>
</evidence>
<dbReference type="FunFam" id="1.10.490.10:FF:000002">
    <property type="entry name" value="Hemoglobin subunit alpha"/>
    <property type="match status" value="1"/>
</dbReference>
<dbReference type="AlphaFoldDB" id="A0A6P3WC47"/>
<keyword evidence="5" id="KW-0479">Metal-binding</keyword>
<keyword evidence="6" id="KW-0408">Iron</keyword>
<dbReference type="PRINTS" id="PR00612">
    <property type="entry name" value="ALPHAHAEM"/>
</dbReference>
<feature type="domain" description="Globin" evidence="8">
    <location>
        <begin position="2"/>
        <end position="143"/>
    </location>
</feature>
<name>A0A6P3WC47_CLUHA</name>
<evidence type="ECO:0000256" key="2">
    <source>
        <dbReference type="ARBA" id="ARBA00022448"/>
    </source>
</evidence>
<keyword evidence="4 7" id="KW-0561">Oxygen transport</keyword>
<dbReference type="PANTHER" id="PTHR11442">
    <property type="entry name" value="HEMOGLOBIN FAMILY MEMBER"/>
    <property type="match status" value="1"/>
</dbReference>
<dbReference type="Proteomes" id="UP000515152">
    <property type="component" value="Chromosome 23"/>
</dbReference>
<evidence type="ECO:0000256" key="5">
    <source>
        <dbReference type="ARBA" id="ARBA00022723"/>
    </source>
</evidence>
<dbReference type="CDD" id="cd08927">
    <property type="entry name" value="Hb-alpha-like"/>
    <property type="match status" value="1"/>
</dbReference>
<dbReference type="GO" id="GO:0019825">
    <property type="term" value="F:oxygen binding"/>
    <property type="evidence" value="ECO:0007669"/>
    <property type="project" value="InterPro"/>
</dbReference>
<dbReference type="GO" id="GO:0031838">
    <property type="term" value="C:haptoglobin-hemoglobin complex"/>
    <property type="evidence" value="ECO:0007669"/>
    <property type="project" value="TreeGrafter"/>
</dbReference>
<evidence type="ECO:0000256" key="7">
    <source>
        <dbReference type="RuleBase" id="RU000356"/>
    </source>
</evidence>
<dbReference type="RefSeq" id="XP_012694344.1">
    <property type="nucleotide sequence ID" value="XM_012838890.2"/>
</dbReference>
<dbReference type="PANTHER" id="PTHR11442:SF41">
    <property type="entry name" value="HEMOGLOBIN SUBUNIT ZETA"/>
    <property type="match status" value="1"/>
</dbReference>
<dbReference type="GO" id="GO:0005506">
    <property type="term" value="F:iron ion binding"/>
    <property type="evidence" value="ECO:0007669"/>
    <property type="project" value="InterPro"/>
</dbReference>
<evidence type="ECO:0000256" key="6">
    <source>
        <dbReference type="ARBA" id="ARBA00023004"/>
    </source>
</evidence>
<keyword evidence="9" id="KW-1185">Reference proteome</keyword>
<dbReference type="GO" id="GO:0005344">
    <property type="term" value="F:oxygen carrier activity"/>
    <property type="evidence" value="ECO:0007669"/>
    <property type="project" value="UniProtKB-KW"/>
</dbReference>
<dbReference type="InterPro" id="IPR002338">
    <property type="entry name" value="Hemoglobin_a-typ"/>
</dbReference>
<dbReference type="GO" id="GO:0031720">
    <property type="term" value="F:haptoglobin binding"/>
    <property type="evidence" value="ECO:0007669"/>
    <property type="project" value="TreeGrafter"/>
</dbReference>
<evidence type="ECO:0000259" key="8">
    <source>
        <dbReference type="PROSITE" id="PS01033"/>
    </source>
</evidence>
<dbReference type="InterPro" id="IPR002339">
    <property type="entry name" value="Hemoglobin_pi"/>
</dbReference>
<dbReference type="OrthoDB" id="8751793at2759"/>
<dbReference type="InterPro" id="IPR050056">
    <property type="entry name" value="Hemoglobin_oxygen_transport"/>
</dbReference>
<keyword evidence="2 7" id="KW-0813">Transport</keyword>
<accession>A0A6P3WC47</accession>
<evidence type="ECO:0000256" key="4">
    <source>
        <dbReference type="ARBA" id="ARBA00022621"/>
    </source>
</evidence>
<keyword evidence="3 7" id="KW-0349">Heme</keyword>
<proteinExistence type="inferred from homology"/>
<dbReference type="PROSITE" id="PS01033">
    <property type="entry name" value="GLOBIN"/>
    <property type="match status" value="1"/>
</dbReference>
<dbReference type="GO" id="GO:0004601">
    <property type="term" value="F:peroxidase activity"/>
    <property type="evidence" value="ECO:0007669"/>
    <property type="project" value="TreeGrafter"/>
</dbReference>
<dbReference type="GO" id="GO:0020037">
    <property type="term" value="F:heme binding"/>
    <property type="evidence" value="ECO:0007669"/>
    <property type="project" value="InterPro"/>
</dbReference>
<dbReference type="InterPro" id="IPR000971">
    <property type="entry name" value="Globin"/>
</dbReference>
<dbReference type="GO" id="GO:0072562">
    <property type="term" value="C:blood microparticle"/>
    <property type="evidence" value="ECO:0007669"/>
    <property type="project" value="TreeGrafter"/>
</dbReference>
<dbReference type="GO" id="GO:0005833">
    <property type="term" value="C:hemoglobin complex"/>
    <property type="evidence" value="ECO:0007669"/>
    <property type="project" value="InterPro"/>
</dbReference>
<dbReference type="SUPFAM" id="SSF46458">
    <property type="entry name" value="Globin-like"/>
    <property type="match status" value="1"/>
</dbReference>
<organism evidence="9 10">
    <name type="scientific">Clupea harengus</name>
    <name type="common">Atlantic herring</name>
    <dbReference type="NCBI Taxonomy" id="7950"/>
    <lineage>
        <taxon>Eukaryota</taxon>
        <taxon>Metazoa</taxon>
        <taxon>Chordata</taxon>
        <taxon>Craniata</taxon>
        <taxon>Vertebrata</taxon>
        <taxon>Euteleostomi</taxon>
        <taxon>Actinopterygii</taxon>
        <taxon>Neopterygii</taxon>
        <taxon>Teleostei</taxon>
        <taxon>Clupei</taxon>
        <taxon>Clupeiformes</taxon>
        <taxon>Clupeoidei</taxon>
        <taxon>Clupeidae</taxon>
        <taxon>Clupea</taxon>
    </lineage>
</organism>
<dbReference type="Gene3D" id="1.10.490.10">
    <property type="entry name" value="Globins"/>
    <property type="match status" value="1"/>
</dbReference>
<comment type="similarity">
    <text evidence="1 7">Belongs to the globin family.</text>
</comment>
<reference evidence="10" key="1">
    <citation type="submission" date="2025-08" db="UniProtKB">
        <authorList>
            <consortium name="RefSeq"/>
        </authorList>
    </citation>
    <scope>IDENTIFICATION</scope>
</reference>
<dbReference type="GO" id="GO:0042744">
    <property type="term" value="P:hydrogen peroxide catabolic process"/>
    <property type="evidence" value="ECO:0007669"/>
    <property type="project" value="TreeGrafter"/>
</dbReference>
<dbReference type="InterPro" id="IPR009050">
    <property type="entry name" value="Globin-like_sf"/>
</dbReference>
<dbReference type="Pfam" id="PF00042">
    <property type="entry name" value="Globin"/>
    <property type="match status" value="1"/>
</dbReference>
<evidence type="ECO:0000313" key="10">
    <source>
        <dbReference type="RefSeq" id="XP_012694344.1"/>
    </source>
</evidence>
<dbReference type="InterPro" id="IPR012292">
    <property type="entry name" value="Globin/Proto"/>
</dbReference>
<dbReference type="PRINTS" id="PR00815">
    <property type="entry name" value="PIHAEM"/>
</dbReference>
<evidence type="ECO:0000313" key="9">
    <source>
        <dbReference type="Proteomes" id="UP000515152"/>
    </source>
</evidence>
<dbReference type="KEGG" id="char:105910205"/>
<dbReference type="GeneID" id="105910205"/>
<dbReference type="GO" id="GO:0043177">
    <property type="term" value="F:organic acid binding"/>
    <property type="evidence" value="ECO:0007669"/>
    <property type="project" value="TreeGrafter"/>
</dbReference>
<protein>
    <submittedName>
        <fullName evidence="10">Hemoglobin subunit alpha-1-like</fullName>
    </submittedName>
</protein>
<evidence type="ECO:0000256" key="3">
    <source>
        <dbReference type="ARBA" id="ARBA00022617"/>
    </source>
</evidence>
<gene>
    <name evidence="10" type="primary">LOC105910205</name>
</gene>